<sequence>MVRENPSWGYRRVRGELATLGIRVAASTVWEILKHEGIDPAPEGTATTWAAFLRSQADVLLACDFIETVTLTGQRQYILAVIEHATRRVRVLGATAHPTAAWVTQAARNLVMDLEGAAATAKYLIRDRDAKFPPVFDEILAQAGIQVVLSGIRVPRMNSVMERWVQTCRNELLDRTLIWNQRHLLHALHGYETHYNNHRAHQAVQQAAPLRAVPELITDPRTIADLGISRNDRLGGVIHEYRHAA</sequence>
<dbReference type="Proteomes" id="UP001500751">
    <property type="component" value="Unassembled WGS sequence"/>
</dbReference>
<dbReference type="InterPro" id="IPR001584">
    <property type="entry name" value="Integrase_cat-core"/>
</dbReference>
<accession>A0ABN2TUM5</accession>
<dbReference type="Gene3D" id="3.30.420.10">
    <property type="entry name" value="Ribonuclease H-like superfamily/Ribonuclease H"/>
    <property type="match status" value="1"/>
</dbReference>
<dbReference type="PROSITE" id="PS50994">
    <property type="entry name" value="INTEGRASE"/>
    <property type="match status" value="1"/>
</dbReference>
<evidence type="ECO:0000313" key="3">
    <source>
        <dbReference type="Proteomes" id="UP001500751"/>
    </source>
</evidence>
<evidence type="ECO:0000313" key="2">
    <source>
        <dbReference type="EMBL" id="GAA2021236.1"/>
    </source>
</evidence>
<keyword evidence="3" id="KW-1185">Reference proteome</keyword>
<reference evidence="2 3" key="1">
    <citation type="journal article" date="2019" name="Int. J. Syst. Evol. Microbiol.">
        <title>The Global Catalogue of Microorganisms (GCM) 10K type strain sequencing project: providing services to taxonomists for standard genome sequencing and annotation.</title>
        <authorList>
            <consortium name="The Broad Institute Genomics Platform"/>
            <consortium name="The Broad Institute Genome Sequencing Center for Infectious Disease"/>
            <person name="Wu L."/>
            <person name="Ma J."/>
        </authorList>
    </citation>
    <scope>NUCLEOTIDE SEQUENCE [LARGE SCALE GENOMIC DNA]</scope>
    <source>
        <strain evidence="2 3">JCM 16014</strain>
    </source>
</reference>
<dbReference type="SUPFAM" id="SSF53098">
    <property type="entry name" value="Ribonuclease H-like"/>
    <property type="match status" value="1"/>
</dbReference>
<dbReference type="EMBL" id="BAAAQN010000007">
    <property type="protein sequence ID" value="GAA2021236.1"/>
    <property type="molecule type" value="Genomic_DNA"/>
</dbReference>
<comment type="caution">
    <text evidence="2">The sequence shown here is derived from an EMBL/GenBank/DDBJ whole genome shotgun (WGS) entry which is preliminary data.</text>
</comment>
<proteinExistence type="predicted"/>
<organism evidence="2 3">
    <name type="scientific">Catenulispora yoronensis</name>
    <dbReference type="NCBI Taxonomy" id="450799"/>
    <lineage>
        <taxon>Bacteria</taxon>
        <taxon>Bacillati</taxon>
        <taxon>Actinomycetota</taxon>
        <taxon>Actinomycetes</taxon>
        <taxon>Catenulisporales</taxon>
        <taxon>Catenulisporaceae</taxon>
        <taxon>Catenulispora</taxon>
    </lineage>
</organism>
<protein>
    <submittedName>
        <fullName evidence="2">Integrase core domain-containing protein</fullName>
    </submittedName>
</protein>
<evidence type="ECO:0000259" key="1">
    <source>
        <dbReference type="PROSITE" id="PS50994"/>
    </source>
</evidence>
<name>A0ABN2TUM5_9ACTN</name>
<dbReference type="InterPro" id="IPR036397">
    <property type="entry name" value="RNaseH_sf"/>
</dbReference>
<feature type="domain" description="Integrase catalytic" evidence="1">
    <location>
        <begin position="38"/>
        <end position="217"/>
    </location>
</feature>
<gene>
    <name evidence="2" type="ORF">GCM10009839_17660</name>
</gene>
<dbReference type="InterPro" id="IPR012337">
    <property type="entry name" value="RNaseH-like_sf"/>
</dbReference>
<dbReference type="Pfam" id="PF13683">
    <property type="entry name" value="rve_3"/>
    <property type="match status" value="1"/>
</dbReference>